<dbReference type="PRINTS" id="PR01217">
    <property type="entry name" value="PRICHEXTENSN"/>
</dbReference>
<feature type="compositionally biased region" description="Basic and acidic residues" evidence="1">
    <location>
        <begin position="282"/>
        <end position="294"/>
    </location>
</feature>
<evidence type="ECO:0000256" key="1">
    <source>
        <dbReference type="SAM" id="MobiDB-lite"/>
    </source>
</evidence>
<proteinExistence type="predicted"/>
<feature type="transmembrane region" description="Helical" evidence="2">
    <location>
        <begin position="380"/>
        <end position="401"/>
    </location>
</feature>
<dbReference type="Gene3D" id="2.130.10.10">
    <property type="entry name" value="YVTN repeat-like/Quinoprotein amine dehydrogenase"/>
    <property type="match status" value="1"/>
</dbReference>
<feature type="compositionally biased region" description="Low complexity" evidence="1">
    <location>
        <begin position="790"/>
        <end position="813"/>
    </location>
</feature>
<keyword evidence="4" id="KW-1185">Reference proteome</keyword>
<feature type="region of interest" description="Disordered" evidence="1">
    <location>
        <begin position="636"/>
        <end position="813"/>
    </location>
</feature>
<keyword evidence="2" id="KW-0812">Transmembrane</keyword>
<evidence type="ECO:0000256" key="2">
    <source>
        <dbReference type="SAM" id="Phobius"/>
    </source>
</evidence>
<dbReference type="EMBL" id="CAKOGP040002180">
    <property type="protein sequence ID" value="CAJ1964401.1"/>
    <property type="molecule type" value="Genomic_DNA"/>
</dbReference>
<evidence type="ECO:0000313" key="3">
    <source>
        <dbReference type="EMBL" id="CAJ1964401.1"/>
    </source>
</evidence>
<feature type="region of interest" description="Disordered" evidence="1">
    <location>
        <begin position="331"/>
        <end position="370"/>
    </location>
</feature>
<keyword evidence="2" id="KW-0472">Membrane</keyword>
<feature type="compositionally biased region" description="Polar residues" evidence="1">
    <location>
        <begin position="47"/>
        <end position="56"/>
    </location>
</feature>
<evidence type="ECO:0000313" key="4">
    <source>
        <dbReference type="Proteomes" id="UP001295423"/>
    </source>
</evidence>
<feature type="compositionally biased region" description="Pro residues" evidence="1">
    <location>
        <begin position="665"/>
        <end position="713"/>
    </location>
</feature>
<comment type="caution">
    <text evidence="3">The sequence shown here is derived from an EMBL/GenBank/DDBJ whole genome shotgun (WGS) entry which is preliminary data.</text>
</comment>
<feature type="compositionally biased region" description="Basic and acidic residues" evidence="1">
    <location>
        <begin position="218"/>
        <end position="229"/>
    </location>
</feature>
<feature type="compositionally biased region" description="Low complexity" evidence="1">
    <location>
        <begin position="436"/>
        <end position="457"/>
    </location>
</feature>
<organism evidence="3 4">
    <name type="scientific">Cylindrotheca closterium</name>
    <dbReference type="NCBI Taxonomy" id="2856"/>
    <lineage>
        <taxon>Eukaryota</taxon>
        <taxon>Sar</taxon>
        <taxon>Stramenopiles</taxon>
        <taxon>Ochrophyta</taxon>
        <taxon>Bacillariophyta</taxon>
        <taxon>Bacillariophyceae</taxon>
        <taxon>Bacillariophycidae</taxon>
        <taxon>Bacillariales</taxon>
        <taxon>Bacillariaceae</taxon>
        <taxon>Cylindrotheca</taxon>
    </lineage>
</organism>
<feature type="compositionally biased region" description="Basic and acidic residues" evidence="1">
    <location>
        <begin position="110"/>
        <end position="120"/>
    </location>
</feature>
<dbReference type="SUPFAM" id="SSF82171">
    <property type="entry name" value="DPP6 N-terminal domain-like"/>
    <property type="match status" value="1"/>
</dbReference>
<protein>
    <submittedName>
        <fullName evidence="3">Uncharacterized protein</fullName>
    </submittedName>
</protein>
<feature type="compositionally biased region" description="Low complexity" evidence="1">
    <location>
        <begin position="638"/>
        <end position="664"/>
    </location>
</feature>
<dbReference type="InterPro" id="IPR015943">
    <property type="entry name" value="WD40/YVTN_repeat-like_dom_sf"/>
</dbReference>
<feature type="region of interest" description="Disordered" evidence="1">
    <location>
        <begin position="407"/>
        <end position="458"/>
    </location>
</feature>
<name>A0AAD2G6S6_9STRA</name>
<feature type="compositionally biased region" description="Low complexity" evidence="1">
    <location>
        <begin position="11"/>
        <end position="23"/>
    </location>
</feature>
<feature type="compositionally biased region" description="Basic and acidic residues" evidence="1">
    <location>
        <begin position="250"/>
        <end position="261"/>
    </location>
</feature>
<sequence length="1126" mass="119933">MKYSHQQESARQSNRRSVNSGSSRKGRRSSSRKSPDSKSRSPKRTSNDPNRTSKVGTSKEQDKEAKEKARAGRGSGNIATEMIVVGYSGTAEPSVEGGRRKHRSSKRKSQQGDKLAKKDATEKIDALIMNRLDEPITVAVPGAPGAHAASRGNPAAKDEKDGKVTTIDLSRVRSEEEDSRLHYVTTNDLEVTQGQVFTDAAPGTGVVNRLPRRSKRRSQQDRGIAKDAAAKINNLLDRSNQPITSPEPGAHAESRGNEVPKDQNLGKGRHSRPLGTQSVVSEEEHVRMEAEKVQEQGGLNGDGLVMANTVENHDADLAMALLNSMLDHIDEGNDTHGDKDTTGRDKSSDSREEENKEGENGRGSDEKDWEQSKLKKGARIFRYLCCIAVLAGAGIATWIALQANSESESKDSASGGVPSNVTTDMGTVAPSSPKDPSSTVNPNPNPNAPSASTGPSSDINIGDIIFEPPSPKDCAIIINGGAIPGQDSMPMQSYLLDLDATPFLPMDLSILAGIIEDKLRELLAPALTGCDRDLRNLRSTNRHLAAPDDGFSYAIGNVMVDAFGVEGVSCLDESNPQCHRIGSTLDIVVKDNGVKVATIITELVFFFGGGGLAEKLELAELYESIKVVNLGSIDQTGSPSISAPSAVSSPALVETSLPSESPTEGPTPKPTPPPTFAPVVGPTPKPTPEPTPEPTPQPILQPTLQPSPQPTLQPTPELTLPVTLRPTPFPTFAPVASVAPPPTPSPTPRPTPFPTLFPTLQPSATPSQSPSKSPSEAPSSSPSFVPPTAPSSKPSLSPSSGPSKQPSTAPSSSPTVSASAELCWVLINTFDFYTYNPELSEDGSTILLYNNEEKELRVYDTVTGNQIGNSISNINAYCSTTSYSIKADGTMIVDGCTGSWGSTGIVRVFKYYRDSWSQITTLVGEEEAQAGLDVQISNDGTRLLVRCRKDGAVLYYSLDPITGATSLLGTIDAPSNGAQMSGDGLRIAAIHNNPSGFAVGMGIRVYEWNGNSFSQIGSRLGYGPFAFSSDGNSVGFGINNQIFYSWNGSSWISRLFPNREINAVSGNVILTSVGELSQVFKWNGNSWVQIGDNIEESTWFGTMSSDKSTIASATHVYRLDACSSSR</sequence>
<feature type="region of interest" description="Disordered" evidence="1">
    <location>
        <begin position="1"/>
        <end position="120"/>
    </location>
</feature>
<feature type="compositionally biased region" description="Basic residues" evidence="1">
    <location>
        <begin position="99"/>
        <end position="109"/>
    </location>
</feature>
<feature type="compositionally biased region" description="Polar residues" evidence="1">
    <location>
        <begin position="1"/>
        <end position="10"/>
    </location>
</feature>
<feature type="compositionally biased region" description="Low complexity" evidence="1">
    <location>
        <begin position="139"/>
        <end position="149"/>
    </location>
</feature>
<feature type="compositionally biased region" description="Low complexity" evidence="1">
    <location>
        <begin position="714"/>
        <end position="738"/>
    </location>
</feature>
<keyword evidence="2" id="KW-1133">Transmembrane helix</keyword>
<feature type="compositionally biased region" description="Low complexity" evidence="1">
    <location>
        <begin position="756"/>
        <end position="783"/>
    </location>
</feature>
<reference evidence="3" key="1">
    <citation type="submission" date="2023-08" db="EMBL/GenBank/DDBJ databases">
        <authorList>
            <person name="Audoor S."/>
            <person name="Bilcke G."/>
        </authorList>
    </citation>
    <scope>NUCLEOTIDE SEQUENCE</scope>
</reference>
<feature type="compositionally biased region" description="Basic and acidic residues" evidence="1">
    <location>
        <begin position="57"/>
        <end position="70"/>
    </location>
</feature>
<dbReference type="Proteomes" id="UP001295423">
    <property type="component" value="Unassembled WGS sequence"/>
</dbReference>
<gene>
    <name evidence="3" type="ORF">CYCCA115_LOCUS20614</name>
</gene>
<dbReference type="AlphaFoldDB" id="A0AAD2G6S6"/>
<feature type="compositionally biased region" description="Pro residues" evidence="1">
    <location>
        <begin position="739"/>
        <end position="755"/>
    </location>
</feature>
<feature type="region of interest" description="Disordered" evidence="1">
    <location>
        <begin position="200"/>
        <end position="300"/>
    </location>
</feature>
<feature type="region of interest" description="Disordered" evidence="1">
    <location>
        <begin position="139"/>
        <end position="183"/>
    </location>
</feature>
<accession>A0AAD2G6S6</accession>